<dbReference type="PANTHER" id="PTHR10655">
    <property type="entry name" value="LYSOPHOSPHOLIPASE-RELATED"/>
    <property type="match status" value="1"/>
</dbReference>
<name>A0A423WF68_CYTCH</name>
<dbReference type="AlphaFoldDB" id="A0A423WF68"/>
<dbReference type="GO" id="GO:0008474">
    <property type="term" value="F:palmitoyl-(protein) hydrolase activity"/>
    <property type="evidence" value="ECO:0007669"/>
    <property type="project" value="TreeGrafter"/>
</dbReference>
<evidence type="ECO:0000313" key="4">
    <source>
        <dbReference type="Proteomes" id="UP000284375"/>
    </source>
</evidence>
<evidence type="ECO:0000259" key="2">
    <source>
        <dbReference type="Pfam" id="PF02230"/>
    </source>
</evidence>
<feature type="domain" description="Phospholipase/carboxylesterase/thioesterase" evidence="2">
    <location>
        <begin position="64"/>
        <end position="237"/>
    </location>
</feature>
<dbReference type="SUPFAM" id="SSF53474">
    <property type="entry name" value="alpha/beta-Hydrolases"/>
    <property type="match status" value="1"/>
</dbReference>
<organism evidence="3 4">
    <name type="scientific">Cytospora chrysosperma</name>
    <name type="common">Cytospora canker fungus</name>
    <name type="synonym">Sphaeria chrysosperma</name>
    <dbReference type="NCBI Taxonomy" id="252740"/>
    <lineage>
        <taxon>Eukaryota</taxon>
        <taxon>Fungi</taxon>
        <taxon>Dikarya</taxon>
        <taxon>Ascomycota</taxon>
        <taxon>Pezizomycotina</taxon>
        <taxon>Sordariomycetes</taxon>
        <taxon>Sordariomycetidae</taxon>
        <taxon>Diaporthales</taxon>
        <taxon>Cytosporaceae</taxon>
        <taxon>Cytospora</taxon>
    </lineage>
</organism>
<dbReference type="GO" id="GO:0005737">
    <property type="term" value="C:cytoplasm"/>
    <property type="evidence" value="ECO:0007669"/>
    <property type="project" value="TreeGrafter"/>
</dbReference>
<dbReference type="GO" id="GO:0052689">
    <property type="term" value="F:carboxylic ester hydrolase activity"/>
    <property type="evidence" value="ECO:0007669"/>
    <property type="project" value="TreeGrafter"/>
</dbReference>
<reference evidence="3 4" key="1">
    <citation type="submission" date="2015-09" db="EMBL/GenBank/DDBJ databases">
        <title>Host preference determinants of Valsa canker pathogens revealed by comparative genomics.</title>
        <authorList>
            <person name="Yin Z."/>
            <person name="Huang L."/>
        </authorList>
    </citation>
    <scope>NUCLEOTIDE SEQUENCE [LARGE SCALE GENOMIC DNA]</scope>
    <source>
        <strain evidence="3 4">YSFL</strain>
    </source>
</reference>
<dbReference type="EMBL" id="LJZO01000005">
    <property type="protein sequence ID" value="ROW02079.1"/>
    <property type="molecule type" value="Genomic_DNA"/>
</dbReference>
<dbReference type="PANTHER" id="PTHR10655:SF63">
    <property type="entry name" value="PHOSPHOLIPASE_CARBOXYLESTERASE_THIOESTERASE DOMAIN-CONTAINING PROTEIN"/>
    <property type="match status" value="1"/>
</dbReference>
<comment type="similarity">
    <text evidence="1">Belongs to the AB hydrolase superfamily. AB hydrolase 2 family.</text>
</comment>
<dbReference type="InterPro" id="IPR029058">
    <property type="entry name" value="AB_hydrolase_fold"/>
</dbReference>
<accession>A0A423WF68</accession>
<dbReference type="Proteomes" id="UP000284375">
    <property type="component" value="Unassembled WGS sequence"/>
</dbReference>
<evidence type="ECO:0000313" key="3">
    <source>
        <dbReference type="EMBL" id="ROW02079.1"/>
    </source>
</evidence>
<keyword evidence="4" id="KW-1185">Reference proteome</keyword>
<comment type="caution">
    <text evidence="3">The sequence shown here is derived from an EMBL/GenBank/DDBJ whole genome shotgun (WGS) entry which is preliminary data.</text>
</comment>
<dbReference type="InterPro" id="IPR003140">
    <property type="entry name" value="PLipase/COase/thioEstase"/>
</dbReference>
<dbReference type="Pfam" id="PF02230">
    <property type="entry name" value="Abhydrolase_2"/>
    <property type="match status" value="1"/>
</dbReference>
<protein>
    <recommendedName>
        <fullName evidence="2">Phospholipase/carboxylesterase/thioesterase domain-containing protein</fullName>
    </recommendedName>
</protein>
<gene>
    <name evidence="3" type="ORF">VSDG_02441</name>
</gene>
<dbReference type="OrthoDB" id="2418081at2759"/>
<evidence type="ECO:0000256" key="1">
    <source>
        <dbReference type="ARBA" id="ARBA00006499"/>
    </source>
</evidence>
<sequence length="242" mass="26643">MATSAHIINPRAGHTHTHTVIFLHGRDSTAKEFADELFESEASGEVAGRISVPGSPGRALPDLFPTMRWVFPAALMIYSERFGTHMSQWYDMWSVENPDEKREIQTEGLESSIALLGDLVGKEEKRVPRDKIFLAGISQGFAAVVAAVLAEGKGGFAGLVGWCGWMPCFEYDAQERQNVPVFLAHAKDDEVVPVANGEILRSALDGLGLATEWHVYEDGGHWINEPQGMDDMSLFIQRRMGG</sequence>
<proteinExistence type="inferred from homology"/>
<dbReference type="STRING" id="252740.A0A423WF68"/>
<dbReference type="Gene3D" id="3.40.50.1820">
    <property type="entry name" value="alpha/beta hydrolase"/>
    <property type="match status" value="1"/>
</dbReference>
<dbReference type="InterPro" id="IPR050565">
    <property type="entry name" value="LYPA1-2/EST-like"/>
</dbReference>